<feature type="compositionally biased region" description="Polar residues" evidence="1">
    <location>
        <begin position="868"/>
        <end position="882"/>
    </location>
</feature>
<proteinExistence type="predicted"/>
<name>A0A8H3V4G7_VENIN</name>
<feature type="region of interest" description="Disordered" evidence="1">
    <location>
        <begin position="462"/>
        <end position="484"/>
    </location>
</feature>
<evidence type="ECO:0000313" key="4">
    <source>
        <dbReference type="Proteomes" id="UP000447873"/>
    </source>
</evidence>
<feature type="region of interest" description="Disordered" evidence="1">
    <location>
        <begin position="196"/>
        <end position="253"/>
    </location>
</feature>
<feature type="region of interest" description="Disordered" evidence="1">
    <location>
        <begin position="1262"/>
        <end position="1321"/>
    </location>
</feature>
<keyword evidence="2" id="KW-0812">Transmembrane</keyword>
<evidence type="ECO:0000256" key="1">
    <source>
        <dbReference type="SAM" id="MobiDB-lite"/>
    </source>
</evidence>
<feature type="region of interest" description="Disordered" evidence="1">
    <location>
        <begin position="954"/>
        <end position="988"/>
    </location>
</feature>
<feature type="region of interest" description="Disordered" evidence="1">
    <location>
        <begin position="773"/>
        <end position="798"/>
    </location>
</feature>
<feature type="compositionally biased region" description="Pro residues" evidence="1">
    <location>
        <begin position="844"/>
        <end position="858"/>
    </location>
</feature>
<keyword evidence="2" id="KW-1133">Transmembrane helix</keyword>
<feature type="compositionally biased region" description="Basic and acidic residues" evidence="1">
    <location>
        <begin position="231"/>
        <end position="249"/>
    </location>
</feature>
<feature type="region of interest" description="Disordered" evidence="1">
    <location>
        <begin position="896"/>
        <end position="917"/>
    </location>
</feature>
<accession>A0A8H3V4G7</accession>
<feature type="region of interest" description="Disordered" evidence="1">
    <location>
        <begin position="576"/>
        <end position="653"/>
    </location>
</feature>
<feature type="compositionally biased region" description="Basic and acidic residues" evidence="1">
    <location>
        <begin position="1026"/>
        <end position="1037"/>
    </location>
</feature>
<feature type="compositionally biased region" description="Basic residues" evidence="1">
    <location>
        <begin position="1"/>
        <end position="10"/>
    </location>
</feature>
<feature type="transmembrane region" description="Helical" evidence="2">
    <location>
        <begin position="1527"/>
        <end position="1546"/>
    </location>
</feature>
<keyword evidence="2" id="KW-0472">Membrane</keyword>
<feature type="region of interest" description="Disordered" evidence="1">
    <location>
        <begin position="339"/>
        <end position="378"/>
    </location>
</feature>
<gene>
    <name evidence="3" type="ORF">EG328_011310</name>
</gene>
<feature type="region of interest" description="Disordered" evidence="1">
    <location>
        <begin position="134"/>
        <end position="178"/>
    </location>
</feature>
<feature type="compositionally biased region" description="Acidic residues" evidence="1">
    <location>
        <begin position="616"/>
        <end position="647"/>
    </location>
</feature>
<dbReference type="Proteomes" id="UP000447873">
    <property type="component" value="Unassembled WGS sequence"/>
</dbReference>
<feature type="compositionally biased region" description="Polar residues" evidence="1">
    <location>
        <begin position="1287"/>
        <end position="1296"/>
    </location>
</feature>
<sequence length="1549" mass="170673">MAYQYAHHRPMTPITPVHSPHPSNGSSIRSRTPGQLSLHEYRKQQVTPSPPALQGQRSVKKKRAATSLNKREVMAAELERPELYQTFHTLSTPPLTPSLITPNNFTSHHSLLNASATRYGPVIPEFSHLTFAPPPHQHTQQNSFESEDAPLLDRSGSSRSLFPHLLPPSTPPHLEDSTPHFLSSFFPLTRTAPQPAQSGYHALGGDSLDEESRSTERLVLHSSSPGSGKPSRIESKHTSGPSKDFRPHLSDQQVAEGGRAPWYVLNSARLPGIGKAERGFEDEQAVKLLQNDSDASFPAQHSNLFKQVDLANTNFQQRFQLLEQQGASDSQPRECHFKATKRLPHPETEPGTKKRPSPLNFSAYRGKPLAPPASVQTSSTSTLSLSNFNFPQPPVATRFSARRKHFAFGLQENLPPRTSTPTIIQHRGVSFELVNPHDSLRQTDIRTPLEIEDSDFFSGPLRPSLAPSIMEDSADKSAEKQKPQAQLYTTIREALTGIRKEKAPNEQALRKSERRQSKIKILDSVNVDYVTGRNLTAEQRTERVLGFQKQVHEASRPSTPSLLYHKAASSIASAAGSIKRHSFSDGEKSPKPPKAKRSASNLLRSFRTRPGSGLDGADEFDEDDQDYEDCQDSEDDEYEDYDDEEQGAEAGATEDGLHSYAESEYAHSLYAGSVVDTRRSVPFGVLTGETDYSEFSMLDQHRFSATSQASAGVQFTANPSTLSEIIHGYENNRSSGVQRLELQAEQQDDSGNESQSELQIHPKALMEVFEPRPVSPPRAQQSVGANPFNDNDSDVESGPRIYDEFLSREISGLSDDILEQLSPGGENTDENTSSTVSRPAQAPSAPPSYGLPPLPANAPRPLRLFSNRDLTPSSSEVASQFQSYGDTRQLLMTPSSATVGAHHRPNDSFPTRTDRPPVTAQDFPLQSEEDGDQFTIETPAKKLRCMNPDPLSVDSKGSIQCTPPPAEGANPFSGDTESDSSDHHMSPLTRFSCNARKGFTDITGRTVEDFRNNPFSGFDGSYSSTSDRRHGVPREHPFLNPDAVDRPIASRTSNVDDGFSSAGSIADISDASNLSDMDQTEDEIAAIMEEGDHGDWGPRNRDSLADDWTTVREPSQTSLPVSVVESSSSMAEYSHTPPGRLYQNQAFRSGATITPSLTFSIPLAQAHVFGHSGHIHYSQSPEGSYALVEQNVGYGHNRPNGNHYSPGARSRQVLGYPAYQSLPHVGLAGNRGPSSIPATFTSHQVQSQLQAAQNYIVIPNNMLSAEPDDSPAQIDEPFDHSPLHRSPMSSPPTYASQEARPAQPNRPEPVYYSPTRNIQQRGRPMLDLEAQDGIELQEISGQRTYRQHNGSQIARASVASQRTLQPLALQATLQPPPTFGANQQPATGSNQSLETDNTHWSWFQHMANRFSANHPDAPKDDANVRKRDGMALPRHNEPMTAAELRRASTMSELQQSRLPSHSVTADRRRIVQERRTALICLLFIGWFPPFALLLGYDFLNPLVHAVSNGEIERLPDAWKVVASRAGWVQMAGYLVLLVIILCYHATHLE</sequence>
<feature type="region of interest" description="Disordered" evidence="1">
    <location>
        <begin position="1"/>
        <end position="66"/>
    </location>
</feature>
<dbReference type="EMBL" id="WNWS01000082">
    <property type="protein sequence ID" value="KAE9981961.1"/>
    <property type="molecule type" value="Genomic_DNA"/>
</dbReference>
<feature type="compositionally biased region" description="Basic and acidic residues" evidence="1">
    <location>
        <begin position="473"/>
        <end position="482"/>
    </location>
</feature>
<feature type="compositionally biased region" description="Polar residues" evidence="1">
    <location>
        <begin position="21"/>
        <end position="35"/>
    </location>
</feature>
<feature type="compositionally biased region" description="Polar residues" evidence="1">
    <location>
        <begin position="778"/>
        <end position="790"/>
    </location>
</feature>
<feature type="region of interest" description="Disordered" evidence="1">
    <location>
        <begin position="1021"/>
        <end position="1057"/>
    </location>
</feature>
<feature type="compositionally biased region" description="Basic and acidic residues" evidence="1">
    <location>
        <begin position="210"/>
        <end position="219"/>
    </location>
</feature>
<feature type="transmembrane region" description="Helical" evidence="2">
    <location>
        <begin position="1477"/>
        <end position="1496"/>
    </location>
</feature>
<comment type="caution">
    <text evidence="3">The sequence shown here is derived from an EMBL/GenBank/DDBJ whole genome shotgun (WGS) entry which is preliminary data.</text>
</comment>
<evidence type="ECO:0000313" key="3">
    <source>
        <dbReference type="EMBL" id="KAE9981961.1"/>
    </source>
</evidence>
<reference evidence="3 4" key="1">
    <citation type="submission" date="2018-12" db="EMBL/GenBank/DDBJ databases">
        <title>Venturia inaequalis Genome Resource.</title>
        <authorList>
            <person name="Lichtner F.J."/>
        </authorList>
    </citation>
    <scope>NUCLEOTIDE SEQUENCE [LARGE SCALE GENOMIC DNA]</scope>
    <source>
        <strain evidence="3 4">120213</strain>
    </source>
</reference>
<feature type="region of interest" description="Disordered" evidence="1">
    <location>
        <begin position="818"/>
        <end position="882"/>
    </location>
</feature>
<feature type="region of interest" description="Disordered" evidence="1">
    <location>
        <begin position="1373"/>
        <end position="1394"/>
    </location>
</feature>
<protein>
    <submittedName>
        <fullName evidence="3">Uncharacterized protein</fullName>
    </submittedName>
</protein>
<organism evidence="3 4">
    <name type="scientific">Venturia inaequalis</name>
    <name type="common">Apple scab fungus</name>
    <dbReference type="NCBI Taxonomy" id="5025"/>
    <lineage>
        <taxon>Eukaryota</taxon>
        <taxon>Fungi</taxon>
        <taxon>Dikarya</taxon>
        <taxon>Ascomycota</taxon>
        <taxon>Pezizomycotina</taxon>
        <taxon>Dothideomycetes</taxon>
        <taxon>Pleosporomycetidae</taxon>
        <taxon>Venturiales</taxon>
        <taxon>Venturiaceae</taxon>
        <taxon>Venturia</taxon>
    </lineage>
</organism>
<feature type="compositionally biased region" description="Polar residues" evidence="1">
    <location>
        <begin position="1380"/>
        <end position="1394"/>
    </location>
</feature>
<evidence type="ECO:0000256" key="2">
    <source>
        <dbReference type="SAM" id="Phobius"/>
    </source>
</evidence>